<proteinExistence type="predicted"/>
<keyword evidence="1" id="KW-0472">Membrane</keyword>
<gene>
    <name evidence="2" type="ORF">NP075_08995</name>
</gene>
<feature type="transmembrane region" description="Helical" evidence="1">
    <location>
        <begin position="200"/>
        <end position="220"/>
    </location>
</feature>
<dbReference type="PANTHER" id="PTHR37314">
    <property type="entry name" value="SLR0142 PROTEIN"/>
    <property type="match status" value="1"/>
</dbReference>
<feature type="transmembrane region" description="Helical" evidence="1">
    <location>
        <begin position="177"/>
        <end position="194"/>
    </location>
</feature>
<dbReference type="Proteomes" id="UP001317322">
    <property type="component" value="Chromosome"/>
</dbReference>
<keyword evidence="1" id="KW-0812">Transmembrane</keyword>
<dbReference type="Pfam" id="PF06912">
    <property type="entry name" value="DUF1275"/>
    <property type="match status" value="1"/>
</dbReference>
<accession>A0ABY5KCH9</accession>
<reference evidence="2 3" key="1">
    <citation type="submission" date="2022-07" db="EMBL/GenBank/DDBJ databases">
        <title>Novel species in genus cellulomonas.</title>
        <authorList>
            <person name="Ye L."/>
        </authorList>
    </citation>
    <scope>NUCLEOTIDE SEQUENCE [LARGE SCALE GENOMIC DNA]</scope>
    <source>
        <strain evidence="3">zg-Y908</strain>
    </source>
</reference>
<dbReference type="EMBL" id="CP101989">
    <property type="protein sequence ID" value="UUI66817.1"/>
    <property type="molecule type" value="Genomic_DNA"/>
</dbReference>
<keyword evidence="1" id="KW-1133">Transmembrane helix</keyword>
<organism evidence="2 3">
    <name type="scientific">Cellulomonas wangsupingiae</name>
    <dbReference type="NCBI Taxonomy" id="2968085"/>
    <lineage>
        <taxon>Bacteria</taxon>
        <taxon>Bacillati</taxon>
        <taxon>Actinomycetota</taxon>
        <taxon>Actinomycetes</taxon>
        <taxon>Micrococcales</taxon>
        <taxon>Cellulomonadaceae</taxon>
        <taxon>Cellulomonas</taxon>
    </lineage>
</organism>
<dbReference type="InterPro" id="IPR010699">
    <property type="entry name" value="DUF1275"/>
</dbReference>
<dbReference type="RefSeq" id="WP_227562866.1">
    <property type="nucleotide sequence ID" value="NZ_CP101989.1"/>
</dbReference>
<feature type="transmembrane region" description="Helical" evidence="1">
    <location>
        <begin position="118"/>
        <end position="138"/>
    </location>
</feature>
<evidence type="ECO:0000313" key="3">
    <source>
        <dbReference type="Proteomes" id="UP001317322"/>
    </source>
</evidence>
<name>A0ABY5KCH9_9CELL</name>
<evidence type="ECO:0000256" key="1">
    <source>
        <dbReference type="SAM" id="Phobius"/>
    </source>
</evidence>
<feature type="transmembrane region" description="Helical" evidence="1">
    <location>
        <begin position="56"/>
        <end position="79"/>
    </location>
</feature>
<feature type="transmembrane region" description="Helical" evidence="1">
    <location>
        <begin position="91"/>
        <end position="112"/>
    </location>
</feature>
<sequence>MATSPRGMTTTALLLLTAAAGVGDAVGYLALGSVFTGNMTGNVLFLGFALVGEPHVPLLGTVVALGAFVVGAVVAGRAVPRSTASVVPRATLGALVVVTAAGAVLCAVWLARPDPGRPALLVVTGVLAALSGAQAAAVRPVGNADITTVVVTSTLVNLARDGRPAGRAARLARADRVLAVLAVAAGAALGAVLVRGVSTSAALAAVVVLRAAAVASLLAARRRQQRQAATEGRASTT</sequence>
<dbReference type="PANTHER" id="PTHR37314:SF4">
    <property type="entry name" value="UPF0700 TRANSMEMBRANE PROTEIN YOAK"/>
    <property type="match status" value="1"/>
</dbReference>
<keyword evidence="3" id="KW-1185">Reference proteome</keyword>
<evidence type="ECO:0000313" key="2">
    <source>
        <dbReference type="EMBL" id="UUI66817.1"/>
    </source>
</evidence>
<protein>
    <submittedName>
        <fullName evidence="2">DUF1275 domain-containing protein</fullName>
    </submittedName>
</protein>